<sequence>MHEVRDESKSEEDEPPTAVARQEAEADANRIVMKAPKALSKGATVPMSAIAPPAINQGADDAATAAPTVAISETTNEFVEASKNGKDEHHRQYEEHAPGVGATTTMSRTRMNSTTRRRTPTRTDTTADTGRTPQRNPDRHVTWTNPVADVQSGRHSTKNTARTKYSESMDVTLMPESNKKYGRKHSSAIASAQLGTDEMTDEKAQ</sequence>
<feature type="region of interest" description="Disordered" evidence="1">
    <location>
        <begin position="74"/>
        <end position="205"/>
    </location>
</feature>
<comment type="caution">
    <text evidence="2">The sequence shown here is derived from an EMBL/GenBank/DDBJ whole genome shotgun (WGS) entry which is preliminary data.</text>
</comment>
<dbReference type="Proteomes" id="UP001165121">
    <property type="component" value="Unassembled WGS sequence"/>
</dbReference>
<feature type="compositionally biased region" description="Low complexity" evidence="1">
    <location>
        <begin position="122"/>
        <end position="133"/>
    </location>
</feature>
<feature type="region of interest" description="Disordered" evidence="1">
    <location>
        <begin position="1"/>
        <end position="32"/>
    </location>
</feature>
<name>A0A9W7D4H0_9STRA</name>
<dbReference type="EMBL" id="BSXT01004165">
    <property type="protein sequence ID" value="GMF57002.1"/>
    <property type="molecule type" value="Genomic_DNA"/>
</dbReference>
<evidence type="ECO:0000313" key="2">
    <source>
        <dbReference type="EMBL" id="GMF57002.1"/>
    </source>
</evidence>
<keyword evidence="3" id="KW-1185">Reference proteome</keyword>
<proteinExistence type="predicted"/>
<feature type="compositionally biased region" description="Basic and acidic residues" evidence="1">
    <location>
        <begin position="83"/>
        <end position="97"/>
    </location>
</feature>
<reference evidence="2" key="1">
    <citation type="submission" date="2023-04" db="EMBL/GenBank/DDBJ databases">
        <title>Phytophthora fragariaefolia NBRC 109709.</title>
        <authorList>
            <person name="Ichikawa N."/>
            <person name="Sato H."/>
            <person name="Tonouchi N."/>
        </authorList>
    </citation>
    <scope>NUCLEOTIDE SEQUENCE</scope>
    <source>
        <strain evidence="2">NBRC 109709</strain>
    </source>
</reference>
<organism evidence="2 3">
    <name type="scientific">Phytophthora fragariaefolia</name>
    <dbReference type="NCBI Taxonomy" id="1490495"/>
    <lineage>
        <taxon>Eukaryota</taxon>
        <taxon>Sar</taxon>
        <taxon>Stramenopiles</taxon>
        <taxon>Oomycota</taxon>
        <taxon>Peronosporomycetes</taxon>
        <taxon>Peronosporales</taxon>
        <taxon>Peronosporaceae</taxon>
        <taxon>Phytophthora</taxon>
    </lineage>
</organism>
<gene>
    <name evidence="2" type="ORF">Pfra01_002428000</name>
</gene>
<dbReference type="AlphaFoldDB" id="A0A9W7D4H0"/>
<accession>A0A9W7D4H0</accession>
<evidence type="ECO:0000256" key="1">
    <source>
        <dbReference type="SAM" id="MobiDB-lite"/>
    </source>
</evidence>
<evidence type="ECO:0000313" key="3">
    <source>
        <dbReference type="Proteomes" id="UP001165121"/>
    </source>
</evidence>
<protein>
    <submittedName>
        <fullName evidence="2">Unnamed protein product</fullName>
    </submittedName>
</protein>
<feature type="compositionally biased region" description="Low complexity" evidence="1">
    <location>
        <begin position="102"/>
        <end position="114"/>
    </location>
</feature>